<keyword evidence="1" id="KW-0805">Transcription regulation</keyword>
<dbReference type="AlphaFoldDB" id="A0A143QL38"/>
<dbReference type="KEGG" id="rhs:A3Q41_02329"/>
<dbReference type="Gene3D" id="1.10.10.60">
    <property type="entry name" value="Homeodomain-like"/>
    <property type="match status" value="1"/>
</dbReference>
<gene>
    <name evidence="6" type="ORF">A3Q41_02329</name>
</gene>
<name>A0A143QL38_RHOFA</name>
<keyword evidence="2 4" id="KW-0238">DNA-binding</keyword>
<dbReference type="SUPFAM" id="SSF46689">
    <property type="entry name" value="Homeodomain-like"/>
    <property type="match status" value="1"/>
</dbReference>
<evidence type="ECO:0000256" key="3">
    <source>
        <dbReference type="ARBA" id="ARBA00023163"/>
    </source>
</evidence>
<dbReference type="EMBL" id="CP015220">
    <property type="protein sequence ID" value="AMY23631.1"/>
    <property type="molecule type" value="Genomic_DNA"/>
</dbReference>
<evidence type="ECO:0000313" key="7">
    <source>
        <dbReference type="Proteomes" id="UP000076038"/>
    </source>
</evidence>
<feature type="DNA-binding region" description="H-T-H motif" evidence="4">
    <location>
        <begin position="28"/>
        <end position="47"/>
    </location>
</feature>
<evidence type="ECO:0000313" key="6">
    <source>
        <dbReference type="EMBL" id="AMY23631.1"/>
    </source>
</evidence>
<protein>
    <recommendedName>
        <fullName evidence="5">HTH tetR-type domain-containing protein</fullName>
    </recommendedName>
</protein>
<reference evidence="7" key="2">
    <citation type="submission" date="2016-04" db="EMBL/GenBank/DDBJ databases">
        <title>Complete Genome and Plasmid Sequences for Rhodococcus fascians D188 and Draft Sequences for Rhodococcus spp. Isolates PBTS 1 and PBTS 2.</title>
        <authorList>
            <person name="Stamer R."/>
            <person name="Vereecke D."/>
            <person name="Zhang Y."/>
            <person name="Schilkey F."/>
            <person name="Devitt N."/>
            <person name="Randall J."/>
        </authorList>
    </citation>
    <scope>NUCLEOTIDE SEQUENCE [LARGE SCALE GENOMIC DNA]</scope>
    <source>
        <strain evidence="7">PBTS2</strain>
    </source>
</reference>
<reference evidence="6 7" key="1">
    <citation type="journal article" date="2016" name="Genome Announc.">
        <title>Complete Genome and Plasmid Sequences for Rhodococcus fascians D188 and Draft Sequences for Rhodococcus Isolates PBTS 1 and PBTS 2.</title>
        <authorList>
            <person name="Stamler R.A."/>
            <person name="Vereecke D."/>
            <person name="Zhang Y."/>
            <person name="Schilkey F."/>
            <person name="Devitt N."/>
            <person name="Randall J.J."/>
        </authorList>
    </citation>
    <scope>NUCLEOTIDE SEQUENCE [LARGE SCALE GENOMIC DNA]</scope>
    <source>
        <strain evidence="6 7">PBTS2</strain>
    </source>
</reference>
<dbReference type="Gene3D" id="1.10.357.10">
    <property type="entry name" value="Tetracycline Repressor, domain 2"/>
    <property type="match status" value="1"/>
</dbReference>
<proteinExistence type="predicted"/>
<dbReference type="GO" id="GO:0003677">
    <property type="term" value="F:DNA binding"/>
    <property type="evidence" value="ECO:0007669"/>
    <property type="project" value="UniProtKB-UniRule"/>
</dbReference>
<dbReference type="InterPro" id="IPR001647">
    <property type="entry name" value="HTH_TetR"/>
</dbReference>
<dbReference type="Pfam" id="PF00440">
    <property type="entry name" value="TetR_N"/>
    <property type="match status" value="1"/>
</dbReference>
<evidence type="ECO:0000256" key="1">
    <source>
        <dbReference type="ARBA" id="ARBA00023015"/>
    </source>
</evidence>
<feature type="domain" description="HTH tetR-type" evidence="5">
    <location>
        <begin position="5"/>
        <end position="65"/>
    </location>
</feature>
<dbReference type="RefSeq" id="WP_027495667.1">
    <property type="nucleotide sequence ID" value="NZ_CP015220.1"/>
</dbReference>
<evidence type="ECO:0000256" key="4">
    <source>
        <dbReference type="PROSITE-ProRule" id="PRU00335"/>
    </source>
</evidence>
<accession>A0A143QL38</accession>
<dbReference type="PATRIC" id="fig|1653479.3.peg.2359"/>
<organism evidence="6 7">
    <name type="scientific">Rhodococcoides fascians</name>
    <name type="common">Rhodococcus fascians</name>
    <dbReference type="NCBI Taxonomy" id="1828"/>
    <lineage>
        <taxon>Bacteria</taxon>
        <taxon>Bacillati</taxon>
        <taxon>Actinomycetota</taxon>
        <taxon>Actinomycetes</taxon>
        <taxon>Mycobacteriales</taxon>
        <taxon>Nocardiaceae</taxon>
        <taxon>Rhodococcoides</taxon>
    </lineage>
</organism>
<dbReference type="Pfam" id="PF13305">
    <property type="entry name" value="TetR_C_33"/>
    <property type="match status" value="1"/>
</dbReference>
<evidence type="ECO:0000256" key="2">
    <source>
        <dbReference type="ARBA" id="ARBA00023125"/>
    </source>
</evidence>
<evidence type="ECO:0000259" key="5">
    <source>
        <dbReference type="PROSITE" id="PS50977"/>
    </source>
</evidence>
<dbReference type="SUPFAM" id="SSF48498">
    <property type="entry name" value="Tetracyclin repressor-like, C-terminal domain"/>
    <property type="match status" value="1"/>
</dbReference>
<dbReference type="PROSITE" id="PS50977">
    <property type="entry name" value="HTH_TETR_2"/>
    <property type="match status" value="1"/>
</dbReference>
<keyword evidence="3" id="KW-0804">Transcription</keyword>
<dbReference type="OrthoDB" id="71867at2"/>
<dbReference type="InterPro" id="IPR036271">
    <property type="entry name" value="Tet_transcr_reg_TetR-rel_C_sf"/>
</dbReference>
<dbReference type="Proteomes" id="UP000076038">
    <property type="component" value="Chromosome"/>
</dbReference>
<dbReference type="InterPro" id="IPR025996">
    <property type="entry name" value="MT1864/Rv1816-like_C"/>
</dbReference>
<keyword evidence="7" id="KW-1185">Reference proteome</keyword>
<sequence>MARAGLTAQRIVAAGADLADEVGFDRVTASELARRFDVKVASLYSHLKSAHQLNVGIALLALEELADRVAEALAGRAGKDALVAVADAYLVYSREHPGRYAATQFPLDHETAINSAGVRHSAMMKAILRGYHLSEVDQVHAVRLLGSVFHGFASLEAAGSFAHSAPDSQESWARILDGIDTLLRQWRQEQ</sequence>
<dbReference type="InterPro" id="IPR009057">
    <property type="entry name" value="Homeodomain-like_sf"/>
</dbReference>